<name>A0A6V8KSA5_9ACTN</name>
<protein>
    <submittedName>
        <fullName evidence="2">Uncharacterized protein</fullName>
    </submittedName>
</protein>
<reference evidence="2 3" key="1">
    <citation type="submission" date="2020-03" db="EMBL/GenBank/DDBJ databases">
        <title>Whole genome shotgun sequence of Phytohabitans houttuyneae NBRC 108639.</title>
        <authorList>
            <person name="Komaki H."/>
            <person name="Tamura T."/>
        </authorList>
    </citation>
    <scope>NUCLEOTIDE SEQUENCE [LARGE SCALE GENOMIC DNA]</scope>
    <source>
        <strain evidence="2 3">NBRC 108639</strain>
    </source>
</reference>
<gene>
    <name evidence="2" type="ORF">Phou_076750</name>
</gene>
<evidence type="ECO:0000313" key="2">
    <source>
        <dbReference type="EMBL" id="GFJ83495.1"/>
    </source>
</evidence>
<dbReference type="AlphaFoldDB" id="A0A6V8KSA5"/>
<dbReference type="Proteomes" id="UP000482800">
    <property type="component" value="Unassembled WGS sequence"/>
</dbReference>
<organism evidence="2 3">
    <name type="scientific">Phytohabitans houttuyneae</name>
    <dbReference type="NCBI Taxonomy" id="1076126"/>
    <lineage>
        <taxon>Bacteria</taxon>
        <taxon>Bacillati</taxon>
        <taxon>Actinomycetota</taxon>
        <taxon>Actinomycetes</taxon>
        <taxon>Micromonosporales</taxon>
        <taxon>Micromonosporaceae</taxon>
    </lineage>
</organism>
<comment type="caution">
    <text evidence="2">The sequence shown here is derived from an EMBL/GenBank/DDBJ whole genome shotgun (WGS) entry which is preliminary data.</text>
</comment>
<feature type="region of interest" description="Disordered" evidence="1">
    <location>
        <begin position="81"/>
        <end position="114"/>
    </location>
</feature>
<reference evidence="2 3" key="2">
    <citation type="submission" date="2020-03" db="EMBL/GenBank/DDBJ databases">
        <authorList>
            <person name="Ichikawa N."/>
            <person name="Kimura A."/>
            <person name="Kitahashi Y."/>
            <person name="Uohara A."/>
        </authorList>
    </citation>
    <scope>NUCLEOTIDE SEQUENCE [LARGE SCALE GENOMIC DNA]</scope>
    <source>
        <strain evidence="2 3">NBRC 108639</strain>
    </source>
</reference>
<dbReference type="EMBL" id="BLPF01000003">
    <property type="protein sequence ID" value="GFJ83495.1"/>
    <property type="molecule type" value="Genomic_DNA"/>
</dbReference>
<evidence type="ECO:0000256" key="1">
    <source>
        <dbReference type="SAM" id="MobiDB-lite"/>
    </source>
</evidence>
<proteinExistence type="predicted"/>
<keyword evidence="3" id="KW-1185">Reference proteome</keyword>
<evidence type="ECO:0000313" key="3">
    <source>
        <dbReference type="Proteomes" id="UP000482800"/>
    </source>
</evidence>
<sequence>MTAQLTILADARAEALFASDLSASSQPMRAEVAAAIRHAVRKYGGARGCLAEVAAAYGDHPPGPATPAANQRQCTAHCPSNTGTCTGTQPVAPGSARLRPGSRLPAAAGPQPSS</sequence>
<accession>A0A6V8KSA5</accession>